<gene>
    <name evidence="2" type="ORF">CCAM_LOCUS32053</name>
</gene>
<proteinExistence type="predicted"/>
<feature type="compositionally biased region" description="Low complexity" evidence="1">
    <location>
        <begin position="92"/>
        <end position="106"/>
    </location>
</feature>
<dbReference type="Proteomes" id="UP000595140">
    <property type="component" value="Unassembled WGS sequence"/>
</dbReference>
<reference evidence="2 3" key="1">
    <citation type="submission" date="2018-04" db="EMBL/GenBank/DDBJ databases">
        <authorList>
            <person name="Vogel A."/>
        </authorList>
    </citation>
    <scope>NUCLEOTIDE SEQUENCE [LARGE SCALE GENOMIC DNA]</scope>
</reference>
<organism evidence="2 3">
    <name type="scientific">Cuscuta campestris</name>
    <dbReference type="NCBI Taxonomy" id="132261"/>
    <lineage>
        <taxon>Eukaryota</taxon>
        <taxon>Viridiplantae</taxon>
        <taxon>Streptophyta</taxon>
        <taxon>Embryophyta</taxon>
        <taxon>Tracheophyta</taxon>
        <taxon>Spermatophyta</taxon>
        <taxon>Magnoliopsida</taxon>
        <taxon>eudicotyledons</taxon>
        <taxon>Gunneridae</taxon>
        <taxon>Pentapetalae</taxon>
        <taxon>asterids</taxon>
        <taxon>lamiids</taxon>
        <taxon>Solanales</taxon>
        <taxon>Convolvulaceae</taxon>
        <taxon>Cuscuteae</taxon>
        <taxon>Cuscuta</taxon>
        <taxon>Cuscuta subgen. Grammica</taxon>
        <taxon>Cuscuta sect. Cleistogrammica</taxon>
    </lineage>
</organism>
<name>A0A484MP77_9ASTE</name>
<accession>A0A484MP77</accession>
<dbReference type="AlphaFoldDB" id="A0A484MP77"/>
<protein>
    <submittedName>
        <fullName evidence="2">Uncharacterized protein</fullName>
    </submittedName>
</protein>
<dbReference type="OrthoDB" id="1422334at2759"/>
<dbReference type="EMBL" id="OOIL02004034">
    <property type="protein sequence ID" value="VFQ90277.1"/>
    <property type="molecule type" value="Genomic_DNA"/>
</dbReference>
<evidence type="ECO:0000313" key="3">
    <source>
        <dbReference type="Proteomes" id="UP000595140"/>
    </source>
</evidence>
<feature type="region of interest" description="Disordered" evidence="1">
    <location>
        <begin position="85"/>
        <end position="122"/>
    </location>
</feature>
<keyword evidence="3" id="KW-1185">Reference proteome</keyword>
<sequence length="278" mass="30448">MLHTGHGSAPHDAALERLCQGPLHPLLGTDLILGAFPEDYGQNAVNFYMNKLNITLAELLKFLTTAEENLGRGKAKPVLMVEEGAMAKRGGSRPPAGKSGKGSKNPKPNPNHSAQKLKAGAQKNKKVAAVYYQCSKCHWRRKCAKLMADSKASKQPVTSDIYVIELNMSDFTAWVIDTGCGSHICTSMQDLHEAPFTSHGERASDVLGRIMPPSDGKIFPSMGKQSLSETDFQNHAKQRWEVLPIADKALVQHYHKAECPYPAMGSFTHRWEPSDGKA</sequence>
<evidence type="ECO:0000256" key="1">
    <source>
        <dbReference type="SAM" id="MobiDB-lite"/>
    </source>
</evidence>
<evidence type="ECO:0000313" key="2">
    <source>
        <dbReference type="EMBL" id="VFQ90277.1"/>
    </source>
</evidence>